<dbReference type="Pfam" id="PF00400">
    <property type="entry name" value="WD40"/>
    <property type="match status" value="5"/>
</dbReference>
<feature type="compositionally biased region" description="Polar residues" evidence="7">
    <location>
        <begin position="471"/>
        <end position="494"/>
    </location>
</feature>
<feature type="repeat" description="WD" evidence="5">
    <location>
        <begin position="1172"/>
        <end position="1203"/>
    </location>
</feature>
<keyword evidence="2 5" id="KW-0853">WD repeat</keyword>
<dbReference type="PROSITE" id="PS50294">
    <property type="entry name" value="WD_REPEATS_REGION"/>
    <property type="match status" value="2"/>
</dbReference>
<dbReference type="EMBL" id="MIKG01000002">
    <property type="protein sequence ID" value="RAO65350.1"/>
    <property type="molecule type" value="Genomic_DNA"/>
</dbReference>
<dbReference type="InterPro" id="IPR001680">
    <property type="entry name" value="WD40_rpt"/>
</dbReference>
<feature type="region of interest" description="Disordered" evidence="7">
    <location>
        <begin position="865"/>
        <end position="910"/>
    </location>
</feature>
<dbReference type="OrthoDB" id="276323at2759"/>
<dbReference type="PANTHER" id="PTHR12832">
    <property type="entry name" value="TESTIS-SPECIFIC PROTEIN PBS13 T-COMPLEX 11"/>
    <property type="match status" value="1"/>
</dbReference>
<comment type="similarity">
    <text evidence="4">Belongs to the WD repeat CIA1 family.</text>
</comment>
<gene>
    <name evidence="4" type="primary">CIA1</name>
    <name evidence="8" type="ORF">BHQ10_001362</name>
</gene>
<dbReference type="STRING" id="1196081.A0A364KP69"/>
<dbReference type="SMART" id="SM00320">
    <property type="entry name" value="WD40"/>
    <property type="match status" value="7"/>
</dbReference>
<dbReference type="InterPro" id="IPR015943">
    <property type="entry name" value="WD40/YVTN_repeat-like_dom_sf"/>
</dbReference>
<keyword evidence="6" id="KW-0175">Coiled coil</keyword>
<comment type="function">
    <text evidence="4">Essential component of the cytosolic iron-sulfur (Fe/S) protein assembly machinery. Required for the maturation of extramitochondrial Fe/S proteins.</text>
</comment>
<feature type="coiled-coil region" evidence="6">
    <location>
        <begin position="133"/>
        <end position="192"/>
    </location>
</feature>
<evidence type="ECO:0000313" key="9">
    <source>
        <dbReference type="Proteomes" id="UP000249363"/>
    </source>
</evidence>
<feature type="compositionally biased region" description="Low complexity" evidence="7">
    <location>
        <begin position="865"/>
        <end position="876"/>
    </location>
</feature>
<dbReference type="PROSITE" id="PS50082">
    <property type="entry name" value="WD_REPEATS_2"/>
    <property type="match status" value="3"/>
</dbReference>
<keyword evidence="9" id="KW-1185">Reference proteome</keyword>
<evidence type="ECO:0000313" key="8">
    <source>
        <dbReference type="EMBL" id="RAO65350.1"/>
    </source>
</evidence>
<protein>
    <recommendedName>
        <fullName evidence="4">Probable cytosolic iron-sulfur protein assembly protein 1</fullName>
    </recommendedName>
</protein>
<feature type="compositionally biased region" description="Low complexity" evidence="7">
    <location>
        <begin position="75"/>
        <end position="91"/>
    </location>
</feature>
<accession>A0A364KP69</accession>
<dbReference type="GO" id="GO:0010737">
    <property type="term" value="P:protein kinase A signaling"/>
    <property type="evidence" value="ECO:0007669"/>
    <property type="project" value="TreeGrafter"/>
</dbReference>
<feature type="repeat" description="WD" evidence="5">
    <location>
        <begin position="1125"/>
        <end position="1157"/>
    </location>
</feature>
<feature type="compositionally biased region" description="Low complexity" evidence="7">
    <location>
        <begin position="889"/>
        <end position="910"/>
    </location>
</feature>
<keyword evidence="3" id="KW-0677">Repeat</keyword>
<dbReference type="GO" id="GO:0016226">
    <property type="term" value="P:iron-sulfur cluster assembly"/>
    <property type="evidence" value="ECO:0007669"/>
    <property type="project" value="UniProtKB-UniRule"/>
</dbReference>
<dbReference type="PRINTS" id="PR00320">
    <property type="entry name" value="GPROTEINBRPT"/>
</dbReference>
<dbReference type="Gene3D" id="2.130.10.10">
    <property type="entry name" value="YVTN repeat-like/Quinoprotein amine dehydrogenase"/>
    <property type="match status" value="1"/>
</dbReference>
<evidence type="ECO:0000256" key="2">
    <source>
        <dbReference type="ARBA" id="ARBA00022574"/>
    </source>
</evidence>
<name>A0A364KP69_TALAM</name>
<dbReference type="SUPFAM" id="SSF50978">
    <property type="entry name" value="WD40 repeat-like"/>
    <property type="match status" value="1"/>
</dbReference>
<evidence type="ECO:0000256" key="4">
    <source>
        <dbReference type="HAMAP-Rule" id="MF_03037"/>
    </source>
</evidence>
<dbReference type="Pfam" id="PF05794">
    <property type="entry name" value="Tcp11"/>
    <property type="match status" value="1"/>
</dbReference>
<dbReference type="PANTHER" id="PTHR12832:SF18">
    <property type="entry name" value="IQ CALMODULIN-BINDING MOTIF DOMAIN PROTEIN (AFU_ORTHOLOGUE AFUA_1G08920)"/>
    <property type="match status" value="1"/>
</dbReference>
<organism evidence="8 9">
    <name type="scientific">Talaromyces amestolkiae</name>
    <dbReference type="NCBI Taxonomy" id="1196081"/>
    <lineage>
        <taxon>Eukaryota</taxon>
        <taxon>Fungi</taxon>
        <taxon>Dikarya</taxon>
        <taxon>Ascomycota</taxon>
        <taxon>Pezizomycotina</taxon>
        <taxon>Eurotiomycetes</taxon>
        <taxon>Eurotiomycetidae</taxon>
        <taxon>Eurotiales</taxon>
        <taxon>Trichocomaceae</taxon>
        <taxon>Talaromyces</taxon>
        <taxon>Talaromyces sect. Talaromyces</taxon>
    </lineage>
</organism>
<dbReference type="InterPro" id="IPR028608">
    <property type="entry name" value="CIAO1/Cia1"/>
</dbReference>
<evidence type="ECO:0000256" key="1">
    <source>
        <dbReference type="ARBA" id="ARBA00010954"/>
    </source>
</evidence>
<reference evidence="8 9" key="1">
    <citation type="journal article" date="2017" name="Biotechnol. Biofuels">
        <title>Differential beta-glucosidase expression as a function of carbon source availability in Talaromyces amestolkiae: a genomic and proteomic approach.</title>
        <authorList>
            <person name="de Eugenio L.I."/>
            <person name="Mendez-Liter J.A."/>
            <person name="Nieto-Dominguez M."/>
            <person name="Alonso L."/>
            <person name="Gil-Munoz J."/>
            <person name="Barriuso J."/>
            <person name="Prieto A."/>
            <person name="Martinez M.J."/>
        </authorList>
    </citation>
    <scope>NUCLEOTIDE SEQUENCE [LARGE SCALE GENOMIC DNA]</scope>
    <source>
        <strain evidence="8 9">CIB</strain>
    </source>
</reference>
<dbReference type="Proteomes" id="UP000249363">
    <property type="component" value="Unassembled WGS sequence"/>
</dbReference>
<comment type="caution">
    <text evidence="8">The sequence shown here is derived from an EMBL/GenBank/DDBJ whole genome shotgun (WGS) entry which is preliminary data.</text>
</comment>
<sequence length="1429" mass="159645">MRSYYVTMIRRNSDLEIHLPDADAPSSANIIDPADIEMLTSDDEKQILALPPHIAARFYRRSASARRASDKLSRRSSVSSIHSHHSTTSAHGGPQSDHLAQHLRRASILESRKARLADRAAHAEKVRLRAAVAKAATRNLQREERALAAQQARERLLAEITAKCEDEVRRAKKKAEETRELKAAKYARLRLEMAEKFADAEKRRLQYQQMHRRPRTASLPAGEESKMVKTVLNSLTRDAAARIVQKAWKNYVARRVMSTFQSLNLSRQKIGSMSFDDVSALLSEETVLETMARVLRLCGLRDMEGGALGERGAVRTFLSSYLILSHPSSVMSSDGEQEQDLIEKARDLVVSFEQITKRLLKHQSITSMSSELQVLGEAYSVFFSAFHAWKTHDSTVLIEIMLAQFVELELIWQTVKEDRAGGAADEYYQGIRHNQILLLARLKRLAGPDKALDMVKQALRKAKREKKRSNSSKQSIPRSAAVSTSADAHADSVSTPISETFNNVESAVLHELDKQRLSPHESFTKALTALPENRVLVHELLINREFRIEQTQYTEPRQQIMKHMTDMMRSDVDAGLGTKWIVAMATVIQDRLLRSLRPGNSLHVLISEALDPKLIENQCDAGTFSYDSFFDFMCRILPQLCAPFRDPEVKAFAENKSGDPIERLSSLMGIIDLLSLDHTNFMIQVAAPQLIQEAPGYEQRTFQKGLDDGTISLEKTKRFWQKNHNLVVDDMLRRNLEIADRRQVQPPAGKVYAQGLVDLVLNNAPVPSDLVPETLELDNARLETLHMTAFKIAATAAILLTAKNLLKRDSRSQWKAEADRILSLDFTEIKPERIQSIIECTRPMPAAARSQLLSTMRRVLSPVATATTSVDTTTSSQMPSVEYVSGPISSSASTSSASTSTATDSSATSSSFTDPVARLILSRLRAHVLSRLSAASASERVRATTTASQSLAAAGMPEFVNEIGKLVDELGKVRDVDWTCHGMTNIFRKMWKTSLISDLTPPSLERAWQSTPHPSLPLVATSSADKTVRIYSLVNYKLLSVVSGGHKRSIRSSAWKPTASAGVTKGESVLATGSFDATVGIWRRWDDYNNNENHDHVHDHHDHDHDHDHDERQEDEEEWRFAVLLDGHDSEVKSLSWSASGSLLATCSRDKSIWIWEDLDDGDNNFETVAVLQEHSADVKCVAWHPTEECLASGSYDDTIRIWREDIDDWGQVACLKGHKGTVWSVDWEGVDFSPFPSVSLPADKQAKIKEEYRDSFALSGPRIASCSADKTVRIWRRESKPQSERSAFSASNTGIPSIIRPTGLDETWHEDALLPAAHDLAVYAVAWSKRSGLVASTGADGRIVIYAEFFVENAPKEGGSDEMDTSEDTKFKTDWKVIATIEAAHDIYEINHIAWAKRGDRRGGQRDEEILISTGDDGSVKVWSIERE</sequence>
<dbReference type="InterPro" id="IPR036322">
    <property type="entry name" value="WD40_repeat_dom_sf"/>
</dbReference>
<feature type="compositionally biased region" description="Basic residues" evidence="7">
    <location>
        <begin position="461"/>
        <end position="470"/>
    </location>
</feature>
<feature type="repeat" description="WD" evidence="5">
    <location>
        <begin position="1408"/>
        <end position="1429"/>
    </location>
</feature>
<evidence type="ECO:0000256" key="5">
    <source>
        <dbReference type="PROSITE-ProRule" id="PRU00221"/>
    </source>
</evidence>
<comment type="similarity">
    <text evidence="1">Belongs to the TCP11 family.</text>
</comment>
<evidence type="ECO:0000256" key="6">
    <source>
        <dbReference type="SAM" id="Coils"/>
    </source>
</evidence>
<feature type="region of interest" description="Disordered" evidence="7">
    <location>
        <begin position="461"/>
        <end position="494"/>
    </location>
</feature>
<proteinExistence type="inferred from homology"/>
<dbReference type="CDD" id="cd00200">
    <property type="entry name" value="WD40"/>
    <property type="match status" value="1"/>
</dbReference>
<dbReference type="InterPro" id="IPR008862">
    <property type="entry name" value="Tcp11"/>
</dbReference>
<feature type="region of interest" description="Disordered" evidence="7">
    <location>
        <begin position="66"/>
        <end position="100"/>
    </location>
</feature>
<evidence type="ECO:0000256" key="3">
    <source>
        <dbReference type="ARBA" id="ARBA00022737"/>
    </source>
</evidence>
<dbReference type="GO" id="GO:0097361">
    <property type="term" value="C:cytosolic [4Fe-4S] assembly targeting complex"/>
    <property type="evidence" value="ECO:0007669"/>
    <property type="project" value="InterPro"/>
</dbReference>
<dbReference type="HAMAP" id="MF_03037">
    <property type="entry name" value="ciao1"/>
    <property type="match status" value="1"/>
</dbReference>
<evidence type="ECO:0000256" key="7">
    <source>
        <dbReference type="SAM" id="MobiDB-lite"/>
    </source>
</evidence>
<dbReference type="InterPro" id="IPR020472">
    <property type="entry name" value="WD40_PAC1"/>
</dbReference>